<gene>
    <name evidence="1" type="ORF">K8089_00095</name>
</gene>
<accession>A0A9X1QU32</accession>
<dbReference type="AlphaFoldDB" id="A0A9X1QU32"/>
<organism evidence="1 2">
    <name type="scientific">Aequorivita vitellina</name>
    <dbReference type="NCBI Taxonomy" id="2874475"/>
    <lineage>
        <taxon>Bacteria</taxon>
        <taxon>Pseudomonadati</taxon>
        <taxon>Bacteroidota</taxon>
        <taxon>Flavobacteriia</taxon>
        <taxon>Flavobacteriales</taxon>
        <taxon>Flavobacteriaceae</taxon>
        <taxon>Aequorivita</taxon>
    </lineage>
</organism>
<dbReference type="Proteomes" id="UP001139461">
    <property type="component" value="Unassembled WGS sequence"/>
</dbReference>
<reference evidence="1" key="1">
    <citation type="submission" date="2021-09" db="EMBL/GenBank/DDBJ databases">
        <title>Genome of Aequorivita sp. strain F47161.</title>
        <authorList>
            <person name="Wang Y."/>
        </authorList>
    </citation>
    <scope>NUCLEOTIDE SEQUENCE</scope>
    <source>
        <strain evidence="1">F47161</strain>
    </source>
</reference>
<protein>
    <submittedName>
        <fullName evidence="1">Uncharacterized protein</fullName>
    </submittedName>
</protein>
<dbReference type="EMBL" id="JAIRBA010000001">
    <property type="protein sequence ID" value="MCG2417402.1"/>
    <property type="molecule type" value="Genomic_DNA"/>
</dbReference>
<keyword evidence="2" id="KW-1185">Reference proteome</keyword>
<sequence>MKLNLQNIESELKKRHPYSYKWFRKQNDVWDNYTNFIYQTVSWDILIQKIAAVAETRKLNKHHIFQYAANRWYNFWSAQAVEQIFTEIDGIEPVIETKDSEKDFYLFGIPFDHKTSVFPKKFQNTFEYAKSHKVALIEWFYNNQSTQKRHHFKNRLFIVVYDKNGQHWKLKAEISILKNAIQKYVATFRPEQLHSLTFASQQKTFSDIIWVEK</sequence>
<dbReference type="RefSeq" id="WP_237601224.1">
    <property type="nucleotide sequence ID" value="NZ_JAIRBA010000001.1"/>
</dbReference>
<proteinExistence type="predicted"/>
<evidence type="ECO:0000313" key="2">
    <source>
        <dbReference type="Proteomes" id="UP001139461"/>
    </source>
</evidence>
<name>A0A9X1QU32_9FLAO</name>
<comment type="caution">
    <text evidence="1">The sequence shown here is derived from an EMBL/GenBank/DDBJ whole genome shotgun (WGS) entry which is preliminary data.</text>
</comment>
<evidence type="ECO:0000313" key="1">
    <source>
        <dbReference type="EMBL" id="MCG2417402.1"/>
    </source>
</evidence>